<dbReference type="GO" id="GO:0006310">
    <property type="term" value="P:DNA recombination"/>
    <property type="evidence" value="ECO:0007669"/>
    <property type="project" value="UniProtKB-KW"/>
</dbReference>
<dbReference type="GO" id="GO:0003677">
    <property type="term" value="F:DNA binding"/>
    <property type="evidence" value="ECO:0007669"/>
    <property type="project" value="InterPro"/>
</dbReference>
<dbReference type="AlphaFoldDB" id="X1LU24"/>
<dbReference type="EMBL" id="BARV01004953">
    <property type="protein sequence ID" value="GAI09316.1"/>
    <property type="molecule type" value="Genomic_DNA"/>
</dbReference>
<proteinExistence type="predicted"/>
<dbReference type="GO" id="GO:0015074">
    <property type="term" value="P:DNA integration"/>
    <property type="evidence" value="ECO:0007669"/>
    <property type="project" value="InterPro"/>
</dbReference>
<evidence type="ECO:0000256" key="1">
    <source>
        <dbReference type="ARBA" id="ARBA00023172"/>
    </source>
</evidence>
<dbReference type="InterPro" id="IPR011010">
    <property type="entry name" value="DNA_brk_join_enz"/>
</dbReference>
<gene>
    <name evidence="3" type="ORF">S06H3_10610</name>
</gene>
<feature type="domain" description="Tyr recombinase" evidence="2">
    <location>
        <begin position="97"/>
        <end position="176"/>
    </location>
</feature>
<evidence type="ECO:0000259" key="2">
    <source>
        <dbReference type="PROSITE" id="PS51898"/>
    </source>
</evidence>
<keyword evidence="1" id="KW-0233">DNA recombination</keyword>
<reference evidence="3" key="1">
    <citation type="journal article" date="2014" name="Front. Microbiol.">
        <title>High frequency of phylogenetically diverse reductive dehalogenase-homologous genes in deep subseafloor sedimentary metagenomes.</title>
        <authorList>
            <person name="Kawai M."/>
            <person name="Futagami T."/>
            <person name="Toyoda A."/>
            <person name="Takaki Y."/>
            <person name="Nishi S."/>
            <person name="Hori S."/>
            <person name="Arai W."/>
            <person name="Tsubouchi T."/>
            <person name="Morono Y."/>
            <person name="Uchiyama I."/>
            <person name="Ito T."/>
            <person name="Fujiyama A."/>
            <person name="Inagaki F."/>
            <person name="Takami H."/>
        </authorList>
    </citation>
    <scope>NUCLEOTIDE SEQUENCE</scope>
    <source>
        <strain evidence="3">Expedition CK06-06</strain>
    </source>
</reference>
<accession>X1LU24</accession>
<evidence type="ECO:0000313" key="3">
    <source>
        <dbReference type="EMBL" id="GAI09316.1"/>
    </source>
</evidence>
<comment type="caution">
    <text evidence="3">The sequence shown here is derived from an EMBL/GenBank/DDBJ whole genome shotgun (WGS) entry which is preliminary data.</text>
</comment>
<dbReference type="InterPro" id="IPR002104">
    <property type="entry name" value="Integrase_catalytic"/>
</dbReference>
<dbReference type="Pfam" id="PF00589">
    <property type="entry name" value="Phage_integrase"/>
    <property type="match status" value="1"/>
</dbReference>
<feature type="non-terminal residue" evidence="3">
    <location>
        <position position="176"/>
    </location>
</feature>
<dbReference type="PROSITE" id="PS51898">
    <property type="entry name" value="TYR_RECOMBINASE"/>
    <property type="match status" value="1"/>
</dbReference>
<name>X1LU24_9ZZZZ</name>
<organism evidence="3">
    <name type="scientific">marine sediment metagenome</name>
    <dbReference type="NCBI Taxonomy" id="412755"/>
    <lineage>
        <taxon>unclassified sequences</taxon>
        <taxon>metagenomes</taxon>
        <taxon>ecological metagenomes</taxon>
    </lineage>
</organism>
<dbReference type="InterPro" id="IPR013762">
    <property type="entry name" value="Integrase-like_cat_sf"/>
</dbReference>
<sequence length="176" mass="20142">MKTQSAVASFLYNRQALSRTPKTIEWYQGFLKKFACSYAELPMDPEPIEEFLAHTKGTPETKHANYRCLKALYRFVCRRKRLLNPMELIDPPSCPEKIMPTLEPQDLMKLLNTANNLRDRTLLSLLIDTGARVGEIASLKRESIQENTIKVTGKRGERVIPISDEVYRMLLALIAS</sequence>
<dbReference type="Gene3D" id="1.10.443.10">
    <property type="entry name" value="Intergrase catalytic core"/>
    <property type="match status" value="1"/>
</dbReference>
<protein>
    <recommendedName>
        <fullName evidence="2">Tyr recombinase domain-containing protein</fullName>
    </recommendedName>
</protein>
<dbReference type="SUPFAM" id="SSF56349">
    <property type="entry name" value="DNA breaking-rejoining enzymes"/>
    <property type="match status" value="1"/>
</dbReference>